<dbReference type="AlphaFoldDB" id="A0A2I2F462"/>
<evidence type="ECO:0000313" key="2">
    <source>
        <dbReference type="Proteomes" id="UP000234585"/>
    </source>
</evidence>
<evidence type="ECO:0000313" key="1">
    <source>
        <dbReference type="EMBL" id="PLB35424.1"/>
    </source>
</evidence>
<accession>A0A2I2F462</accession>
<dbReference type="EMBL" id="KZ559162">
    <property type="protein sequence ID" value="PLB35424.1"/>
    <property type="molecule type" value="Genomic_DNA"/>
</dbReference>
<sequence length="84" mass="9373">MISGSSGWNAGEGSIRFYSENARYEGSIGEKDDVVCACCAVSLIVRLWMNPEIRCPRFLRNVLASIGRVTSWSLYAEPVPYLRP</sequence>
<gene>
    <name evidence="1" type="ORF">BDW47DRAFT_62074</name>
</gene>
<keyword evidence="2" id="KW-1185">Reference proteome</keyword>
<dbReference type="GeneID" id="36526615"/>
<reference evidence="1 2" key="1">
    <citation type="submission" date="2017-12" db="EMBL/GenBank/DDBJ databases">
        <authorList>
            <consortium name="DOE Joint Genome Institute"/>
            <person name="Haridas S."/>
            <person name="Kjaerbolling I."/>
            <person name="Vesth T.C."/>
            <person name="Frisvad J.C."/>
            <person name="Nybo J.L."/>
            <person name="Theobald S."/>
            <person name="Kuo A."/>
            <person name="Bowyer P."/>
            <person name="Matsuda Y."/>
            <person name="Mondo S."/>
            <person name="Lyhne E.K."/>
            <person name="Kogle M.E."/>
            <person name="Clum A."/>
            <person name="Lipzen A."/>
            <person name="Salamov A."/>
            <person name="Ngan C.Y."/>
            <person name="Daum C."/>
            <person name="Chiniquy J."/>
            <person name="Barry K."/>
            <person name="LaButti K."/>
            <person name="Simmons B.A."/>
            <person name="Magnuson J.K."/>
            <person name="Mortensen U.H."/>
            <person name="Larsen T.O."/>
            <person name="Grigoriev I.V."/>
            <person name="Baker S.E."/>
            <person name="Andersen M.R."/>
            <person name="Nordberg H.P."/>
            <person name="Cantor M.N."/>
            <person name="Hua S.X."/>
        </authorList>
    </citation>
    <scope>NUCLEOTIDE SEQUENCE [LARGE SCALE GENOMIC DNA]</scope>
    <source>
        <strain evidence="1 2">CBS 102.13</strain>
    </source>
</reference>
<proteinExistence type="predicted"/>
<dbReference type="Proteomes" id="UP000234585">
    <property type="component" value="Unassembled WGS sequence"/>
</dbReference>
<protein>
    <submittedName>
        <fullName evidence="1">Uncharacterized protein</fullName>
    </submittedName>
</protein>
<name>A0A2I2F462_ASPCN</name>
<dbReference type="RefSeq" id="XP_024669436.1">
    <property type="nucleotide sequence ID" value="XM_024819455.1"/>
</dbReference>
<organism evidence="1 2">
    <name type="scientific">Aspergillus candidus</name>
    <dbReference type="NCBI Taxonomy" id="41067"/>
    <lineage>
        <taxon>Eukaryota</taxon>
        <taxon>Fungi</taxon>
        <taxon>Dikarya</taxon>
        <taxon>Ascomycota</taxon>
        <taxon>Pezizomycotina</taxon>
        <taxon>Eurotiomycetes</taxon>
        <taxon>Eurotiomycetidae</taxon>
        <taxon>Eurotiales</taxon>
        <taxon>Aspergillaceae</taxon>
        <taxon>Aspergillus</taxon>
        <taxon>Aspergillus subgen. Circumdati</taxon>
    </lineage>
</organism>